<feature type="transmembrane region" description="Helical" evidence="1">
    <location>
        <begin position="136"/>
        <end position="157"/>
    </location>
</feature>
<dbReference type="RefSeq" id="WP_058371549.1">
    <property type="nucleotide sequence ID" value="NZ_LNTB01000002.1"/>
</dbReference>
<sequence length="492" mass="50444">MGVLLSTALRVLLYGAALLLNTAASLVLVRRLPPAGYAAYQTLTKRLNRYILLPQALITMWVYRYVAEGVEGAAAAGLLAALATSALGFAAGAAAAWMLVGGGPVALLAGAALAALALWPMAATVVDAVRPVRSAAAVLLVRLLYSLGVVALVYLLGAGLPGALLAVAVAYASGSLAALRWARGRGLAWPGPARALGLLREWLRASYSTAPGALAQLLYGLDVVLGYRLWGPGVVAGFFAATSLFLVAGEAFLWGFRYLHSYVLTTGDAGSALNAVRLAVWAAAPLLVYAALHPLHYVYLLNPGYSWAAGAVPLAAAAGLLLVAGDGLSQLALGLIRGSAGEAAADVARLNTRYLLAPAVYLAAEALGLALAGGRAAAVAAWAAALLAMASARLLVPAVEAYRRLPPGERGRLLAGLARMLVLYPALAALASLPAAPPGPPAPRFWSELRLLAAPLAEAYTLYTALSIAVDGLVRATLRRALARLPGAPRRG</sequence>
<feature type="transmembrane region" description="Helical" evidence="1">
    <location>
        <begin position="354"/>
        <end position="373"/>
    </location>
</feature>
<keyword evidence="1" id="KW-0812">Transmembrane</keyword>
<proteinExistence type="predicted"/>
<evidence type="ECO:0008006" key="4">
    <source>
        <dbReference type="Google" id="ProtNLM"/>
    </source>
</evidence>
<evidence type="ECO:0000313" key="2">
    <source>
        <dbReference type="EMBL" id="KSW10783.1"/>
    </source>
</evidence>
<protein>
    <recommendedName>
        <fullName evidence="4">Polysaccharide biosynthesis protein C-terminal domain-containing protein</fullName>
    </recommendedName>
</protein>
<gene>
    <name evidence="2" type="ORF">CF15_08390</name>
</gene>
<feature type="transmembrane region" description="Helical" evidence="1">
    <location>
        <begin position="78"/>
        <end position="100"/>
    </location>
</feature>
<accession>A0A0V8RRR3</accession>
<feature type="transmembrane region" description="Helical" evidence="1">
    <location>
        <begin position="417"/>
        <end position="436"/>
    </location>
</feature>
<feature type="transmembrane region" description="Helical" evidence="1">
    <location>
        <begin position="49"/>
        <end position="66"/>
    </location>
</feature>
<keyword evidence="1" id="KW-1133">Transmembrane helix</keyword>
<feature type="transmembrane region" description="Helical" evidence="1">
    <location>
        <begin position="456"/>
        <end position="474"/>
    </location>
</feature>
<comment type="caution">
    <text evidence="2">The sequence shown here is derived from an EMBL/GenBank/DDBJ whole genome shotgun (WGS) entry which is preliminary data.</text>
</comment>
<feature type="transmembrane region" description="Helical" evidence="1">
    <location>
        <begin position="106"/>
        <end position="129"/>
    </location>
</feature>
<feature type="transmembrane region" description="Helical" evidence="1">
    <location>
        <begin position="233"/>
        <end position="254"/>
    </location>
</feature>
<keyword evidence="1" id="KW-0472">Membrane</keyword>
<feature type="transmembrane region" description="Helical" evidence="1">
    <location>
        <begin position="379"/>
        <end position="396"/>
    </location>
</feature>
<dbReference type="STRING" id="2309.CF15_08390"/>
<evidence type="ECO:0000313" key="3">
    <source>
        <dbReference type="Proteomes" id="UP000053352"/>
    </source>
</evidence>
<dbReference type="AlphaFoldDB" id="A0A0V8RRR3"/>
<dbReference type="Proteomes" id="UP000053352">
    <property type="component" value="Unassembled WGS sequence"/>
</dbReference>
<reference evidence="2 3" key="1">
    <citation type="submission" date="2015-11" db="EMBL/GenBank/DDBJ databases">
        <title>Genome sequence of Pyrodictium occultum PL-19, a marine hyperthermophilic archaeon isolated from Volcano, Italy.</title>
        <authorList>
            <person name="Utturkar S."/>
            <person name="Huber H."/>
            <person name="Leptihn S."/>
            <person name="Brown S."/>
            <person name="Stetter K.O."/>
            <person name="Podar M."/>
        </authorList>
    </citation>
    <scope>NUCLEOTIDE SEQUENCE [LARGE SCALE GENOMIC DNA]</scope>
    <source>
        <strain evidence="2 3">PL-19</strain>
    </source>
</reference>
<dbReference type="EMBL" id="LNTB01000002">
    <property type="protein sequence ID" value="KSW10783.1"/>
    <property type="molecule type" value="Genomic_DNA"/>
</dbReference>
<feature type="transmembrane region" description="Helical" evidence="1">
    <location>
        <begin position="163"/>
        <end position="182"/>
    </location>
</feature>
<dbReference type="OrthoDB" id="382984at2157"/>
<evidence type="ECO:0000256" key="1">
    <source>
        <dbReference type="SAM" id="Phobius"/>
    </source>
</evidence>
<keyword evidence="3" id="KW-1185">Reference proteome</keyword>
<feature type="transmembrane region" description="Helical" evidence="1">
    <location>
        <begin position="275"/>
        <end position="292"/>
    </location>
</feature>
<organism evidence="2 3">
    <name type="scientific">Pyrodictium occultum</name>
    <dbReference type="NCBI Taxonomy" id="2309"/>
    <lineage>
        <taxon>Archaea</taxon>
        <taxon>Thermoproteota</taxon>
        <taxon>Thermoprotei</taxon>
        <taxon>Desulfurococcales</taxon>
        <taxon>Pyrodictiaceae</taxon>
        <taxon>Pyrodictium</taxon>
    </lineage>
</organism>
<name>A0A0V8RRR3_PYROC</name>